<reference evidence="2" key="1">
    <citation type="submission" date="2021-01" db="EMBL/GenBank/DDBJ databases">
        <authorList>
            <person name="Corre E."/>
            <person name="Pelletier E."/>
            <person name="Niang G."/>
            <person name="Scheremetjew M."/>
            <person name="Finn R."/>
            <person name="Kale V."/>
            <person name="Holt S."/>
            <person name="Cochrane G."/>
            <person name="Meng A."/>
            <person name="Brown T."/>
            <person name="Cohen L."/>
        </authorList>
    </citation>
    <scope>NUCLEOTIDE SEQUENCE</scope>
    <source>
        <strain evidence="2">CCMP2084</strain>
    </source>
</reference>
<feature type="chain" id="PRO_5031041226" evidence="1">
    <location>
        <begin position="18"/>
        <end position="163"/>
    </location>
</feature>
<evidence type="ECO:0000313" key="2">
    <source>
        <dbReference type="EMBL" id="CAD9813834.1"/>
    </source>
</evidence>
<feature type="signal peptide" evidence="1">
    <location>
        <begin position="1"/>
        <end position="17"/>
    </location>
</feature>
<gene>
    <name evidence="2" type="ORF">ASEP1449_LOCUS5659</name>
</gene>
<organism evidence="2">
    <name type="scientific">Attheya septentrionalis</name>
    <dbReference type="NCBI Taxonomy" id="420275"/>
    <lineage>
        <taxon>Eukaryota</taxon>
        <taxon>Sar</taxon>
        <taxon>Stramenopiles</taxon>
        <taxon>Ochrophyta</taxon>
        <taxon>Bacillariophyta</taxon>
        <taxon>Coscinodiscophyceae</taxon>
        <taxon>Chaetocerotophycidae</taxon>
        <taxon>Chaetocerotales</taxon>
        <taxon>Attheyaceae</taxon>
        <taxon>Attheya</taxon>
    </lineage>
</organism>
<proteinExistence type="predicted"/>
<name>A0A7S2UAN1_9STRA</name>
<keyword evidence="1" id="KW-0732">Signal</keyword>
<sequence length="163" mass="18464">MKACVLYAATLPLLTTAWIPNHLVYGPRCSTLLTWSRTLGVNEAHGNVNNDDSEWSFIQAYRANLESSYTSSEQIDELMEESNSLINEERTQLHESFMTTPASAYSSDWFDGEGLPCGDECEQCEIPDDFKDSTGFEPVDVMAFLGIRRAEPLRVERNQPDWE</sequence>
<dbReference type="AlphaFoldDB" id="A0A7S2UAN1"/>
<accession>A0A7S2UAN1</accession>
<evidence type="ECO:0000256" key="1">
    <source>
        <dbReference type="SAM" id="SignalP"/>
    </source>
</evidence>
<dbReference type="EMBL" id="HBHQ01008476">
    <property type="protein sequence ID" value="CAD9813834.1"/>
    <property type="molecule type" value="Transcribed_RNA"/>
</dbReference>
<protein>
    <submittedName>
        <fullName evidence="2">Uncharacterized protein</fullName>
    </submittedName>
</protein>